<dbReference type="AlphaFoldDB" id="A0A2P6QRW3"/>
<evidence type="ECO:0000256" key="1">
    <source>
        <dbReference type="ARBA" id="ARBA00004613"/>
    </source>
</evidence>
<name>A0A2P6QRW3_ROSCH</name>
<comment type="caution">
    <text evidence="7">The sequence shown here is derived from an EMBL/GenBank/DDBJ whole genome shotgun (WGS) entry which is preliminary data.</text>
</comment>
<dbReference type="PANTHER" id="PTHR31232:SF43">
    <property type="entry name" value="S-PROTEIN HOMOLOG 29-RELATED"/>
    <property type="match status" value="1"/>
</dbReference>
<dbReference type="InterPro" id="IPR010264">
    <property type="entry name" value="Self-incomp_S1"/>
</dbReference>
<dbReference type="PANTHER" id="PTHR31232">
    <property type="match status" value="1"/>
</dbReference>
<protein>
    <recommendedName>
        <fullName evidence="6">S-protein homolog</fullName>
    </recommendedName>
</protein>
<comment type="subcellular location">
    <subcellularLocation>
        <location evidence="1 6">Secreted</location>
    </subcellularLocation>
</comment>
<dbReference type="EMBL" id="PDCK01000042">
    <property type="protein sequence ID" value="PRQ36923.1"/>
    <property type="molecule type" value="Genomic_DNA"/>
</dbReference>
<dbReference type="Proteomes" id="UP000238479">
    <property type="component" value="Chromosome 4"/>
</dbReference>
<accession>A0A2P6QRW3</accession>
<reference evidence="7 8" key="1">
    <citation type="journal article" date="2018" name="Nat. Genet.">
        <title>The Rosa genome provides new insights in the design of modern roses.</title>
        <authorList>
            <person name="Bendahmane M."/>
        </authorList>
    </citation>
    <scope>NUCLEOTIDE SEQUENCE [LARGE SCALE GENOMIC DNA]</scope>
    <source>
        <strain evidence="8">cv. Old Blush</strain>
    </source>
</reference>
<keyword evidence="5 6" id="KW-0732">Signal</keyword>
<dbReference type="Gramene" id="PRQ36923">
    <property type="protein sequence ID" value="PRQ36923"/>
    <property type="gene ID" value="RchiOBHm_Chr4g0396861"/>
</dbReference>
<organism evidence="7 8">
    <name type="scientific">Rosa chinensis</name>
    <name type="common">China rose</name>
    <dbReference type="NCBI Taxonomy" id="74649"/>
    <lineage>
        <taxon>Eukaryota</taxon>
        <taxon>Viridiplantae</taxon>
        <taxon>Streptophyta</taxon>
        <taxon>Embryophyta</taxon>
        <taxon>Tracheophyta</taxon>
        <taxon>Spermatophyta</taxon>
        <taxon>Magnoliopsida</taxon>
        <taxon>eudicotyledons</taxon>
        <taxon>Gunneridae</taxon>
        <taxon>Pentapetalae</taxon>
        <taxon>rosids</taxon>
        <taxon>fabids</taxon>
        <taxon>Rosales</taxon>
        <taxon>Rosaceae</taxon>
        <taxon>Rosoideae</taxon>
        <taxon>Rosoideae incertae sedis</taxon>
        <taxon>Rosa</taxon>
    </lineage>
</organism>
<comment type="similarity">
    <text evidence="2 6">Belongs to the plant self-incompatibility (S1) protein family.</text>
</comment>
<feature type="signal peptide" evidence="6">
    <location>
        <begin position="1"/>
        <end position="24"/>
    </location>
</feature>
<evidence type="ECO:0000256" key="6">
    <source>
        <dbReference type="RuleBase" id="RU367044"/>
    </source>
</evidence>
<dbReference type="Pfam" id="PF05938">
    <property type="entry name" value="Self-incomp_S1"/>
    <property type="match status" value="1"/>
</dbReference>
<evidence type="ECO:0000256" key="5">
    <source>
        <dbReference type="ARBA" id="ARBA00022729"/>
    </source>
</evidence>
<evidence type="ECO:0000256" key="2">
    <source>
        <dbReference type="ARBA" id="ARBA00005581"/>
    </source>
</evidence>
<dbReference type="GO" id="GO:0060320">
    <property type="term" value="P:rejection of self pollen"/>
    <property type="evidence" value="ECO:0007669"/>
    <property type="project" value="UniProtKB-KW"/>
</dbReference>
<sequence length="89" mass="10322">MSPFLRNDLPLLLVFVVVLSITTSTEEGFAQPKHRRVRIRNLLENTTEILRVHCKSKDDDIGWHDLVTRESFTFEFYSNMGGTTLLLQI</sequence>
<feature type="chain" id="PRO_5036518365" description="S-protein homolog" evidence="6">
    <location>
        <begin position="25"/>
        <end position="89"/>
    </location>
</feature>
<keyword evidence="3 6" id="KW-0713">Self-incompatibility</keyword>
<proteinExistence type="inferred from homology"/>
<evidence type="ECO:0000256" key="3">
    <source>
        <dbReference type="ARBA" id="ARBA00022471"/>
    </source>
</evidence>
<keyword evidence="4 6" id="KW-0964">Secreted</keyword>
<evidence type="ECO:0000313" key="7">
    <source>
        <dbReference type="EMBL" id="PRQ36923.1"/>
    </source>
</evidence>
<evidence type="ECO:0000256" key="4">
    <source>
        <dbReference type="ARBA" id="ARBA00022525"/>
    </source>
</evidence>
<gene>
    <name evidence="7" type="ORF">RchiOBHm_Chr4g0396861</name>
</gene>
<keyword evidence="8" id="KW-1185">Reference proteome</keyword>
<evidence type="ECO:0000313" key="8">
    <source>
        <dbReference type="Proteomes" id="UP000238479"/>
    </source>
</evidence>
<dbReference type="GO" id="GO:0005576">
    <property type="term" value="C:extracellular region"/>
    <property type="evidence" value="ECO:0007669"/>
    <property type="project" value="UniProtKB-SubCell"/>
</dbReference>